<gene>
    <name evidence="3" type="ORF">ACJDT4_05395</name>
</gene>
<keyword evidence="4" id="KW-1185">Reference proteome</keyword>
<keyword evidence="3" id="KW-0378">Hydrolase</keyword>
<dbReference type="InterPro" id="IPR001667">
    <property type="entry name" value="DDH_dom"/>
</dbReference>
<reference evidence="3 4" key="1">
    <citation type="submission" date="2024-11" db="EMBL/GenBank/DDBJ databases">
        <authorList>
            <person name="Heng Y.C."/>
            <person name="Lim A.C.H."/>
            <person name="Lee J.K.Y."/>
            <person name="Kittelmann S."/>
        </authorList>
    </citation>
    <scope>NUCLEOTIDE SEQUENCE [LARGE SCALE GENOMIC DNA]</scope>
    <source>
        <strain evidence="3 4">WILCCON 0114</strain>
    </source>
</reference>
<organism evidence="3 4">
    <name type="scientific">Clostridium neuense</name>
    <dbReference type="NCBI Taxonomy" id="1728934"/>
    <lineage>
        <taxon>Bacteria</taxon>
        <taxon>Bacillati</taxon>
        <taxon>Bacillota</taxon>
        <taxon>Clostridia</taxon>
        <taxon>Eubacteriales</taxon>
        <taxon>Clostridiaceae</taxon>
        <taxon>Clostridium</taxon>
    </lineage>
</organism>
<protein>
    <submittedName>
        <fullName evidence="3">Bifunctional oligoribonuclease/PAP phosphatase NrnA</fullName>
        <ecNumber evidence="3">3.1.3.7</ecNumber>
    </submittedName>
</protein>
<dbReference type="Proteomes" id="UP001623592">
    <property type="component" value="Unassembled WGS sequence"/>
</dbReference>
<dbReference type="GO" id="GO:0008441">
    <property type="term" value="F:3'(2'),5'-bisphosphate nucleotidase activity"/>
    <property type="evidence" value="ECO:0007669"/>
    <property type="project" value="UniProtKB-EC"/>
</dbReference>
<dbReference type="EC" id="3.1.3.7" evidence="3"/>
<dbReference type="Gene3D" id="3.10.310.30">
    <property type="match status" value="1"/>
</dbReference>
<dbReference type="Pfam" id="PF02272">
    <property type="entry name" value="DHHA1"/>
    <property type="match status" value="1"/>
</dbReference>
<evidence type="ECO:0000259" key="1">
    <source>
        <dbReference type="Pfam" id="PF01368"/>
    </source>
</evidence>
<dbReference type="SUPFAM" id="SSF64182">
    <property type="entry name" value="DHH phosphoesterases"/>
    <property type="match status" value="1"/>
</dbReference>
<dbReference type="RefSeq" id="WP_406786519.1">
    <property type="nucleotide sequence ID" value="NZ_JBJIAA010000004.1"/>
</dbReference>
<accession>A0ABW8TBE5</accession>
<evidence type="ECO:0000313" key="3">
    <source>
        <dbReference type="EMBL" id="MFL0249849.1"/>
    </source>
</evidence>
<evidence type="ECO:0000313" key="4">
    <source>
        <dbReference type="Proteomes" id="UP001623592"/>
    </source>
</evidence>
<dbReference type="PANTHER" id="PTHR47618:SF1">
    <property type="entry name" value="BIFUNCTIONAL OLIGORIBONUCLEASE AND PAP PHOSPHATASE NRNA"/>
    <property type="match status" value="1"/>
</dbReference>
<feature type="domain" description="DHHA1" evidence="2">
    <location>
        <begin position="226"/>
        <end position="318"/>
    </location>
</feature>
<dbReference type="Gene3D" id="3.90.1640.10">
    <property type="entry name" value="inorganic pyrophosphatase (n-terminal core)"/>
    <property type="match status" value="1"/>
</dbReference>
<dbReference type="InterPro" id="IPR051319">
    <property type="entry name" value="Oligoribo/pAp-PDE_c-di-AMP_PDE"/>
</dbReference>
<comment type="caution">
    <text evidence="3">The sequence shown here is derived from an EMBL/GenBank/DDBJ whole genome shotgun (WGS) entry which is preliminary data.</text>
</comment>
<name>A0ABW8TBE5_9CLOT</name>
<proteinExistence type="predicted"/>
<dbReference type="Pfam" id="PF01368">
    <property type="entry name" value="DHH"/>
    <property type="match status" value="1"/>
</dbReference>
<evidence type="ECO:0000259" key="2">
    <source>
        <dbReference type="Pfam" id="PF02272"/>
    </source>
</evidence>
<feature type="domain" description="DDH" evidence="1">
    <location>
        <begin position="15"/>
        <end position="160"/>
    </location>
</feature>
<sequence length="322" mass="35555">MIVSDIIDKIKSSKKIAITFHVSPDGDSIGASLGFLYGLRTIKEDVSILCKEKLPEAFSFLPNASEITGENAAISQDTDLLITLDCGDIERLNYEKDDESFKNRDYFVINIDHHLTNKSFGDINYVDTKASSVGEIVYCILKEMHVNINQEIAACLYTSILTDTGSFRHSNTTSATHSIAGELISTGIDFSEIHRRIFDNKKFEALKLQALVLNGMYLTCNKRLCVMKVTKAMIDETGADETDTGDLVSIGLKVDTAEVCVLLKEKDNVVKLSLRSKSNVDVRKIAEKFDGGGHTKAAGLAMEKSIKEAEEIIVSEIEKELI</sequence>
<dbReference type="InterPro" id="IPR038763">
    <property type="entry name" value="DHH_sf"/>
</dbReference>
<dbReference type="PANTHER" id="PTHR47618">
    <property type="entry name" value="BIFUNCTIONAL OLIGORIBONUCLEASE AND PAP PHOSPHATASE NRNA"/>
    <property type="match status" value="1"/>
</dbReference>
<dbReference type="InterPro" id="IPR003156">
    <property type="entry name" value="DHHA1_dom"/>
</dbReference>
<dbReference type="EMBL" id="JBJIAA010000004">
    <property type="protein sequence ID" value="MFL0249849.1"/>
    <property type="molecule type" value="Genomic_DNA"/>
</dbReference>